<gene>
    <name evidence="1" type="ORF">CS538_02755</name>
</gene>
<dbReference type="EMBL" id="PEIK01000002">
    <property type="protein sequence ID" value="PIH05735.1"/>
    <property type="molecule type" value="Genomic_DNA"/>
</dbReference>
<dbReference type="AlphaFoldDB" id="A0A2G7HKW9"/>
<protein>
    <recommendedName>
        <fullName evidence="3">DUF2922 domain-containing protein</fullName>
    </recommendedName>
</protein>
<evidence type="ECO:0000313" key="1">
    <source>
        <dbReference type="EMBL" id="PIH05735.1"/>
    </source>
</evidence>
<keyword evidence="2" id="KW-1185">Reference proteome</keyword>
<proteinExistence type="predicted"/>
<accession>A0A2G7HKW9</accession>
<dbReference type="RefSeq" id="WP_099838263.1">
    <property type="nucleotide sequence ID" value="NZ_PEIK01000002.1"/>
</dbReference>
<evidence type="ECO:0008006" key="3">
    <source>
        <dbReference type="Google" id="ProtNLM"/>
    </source>
</evidence>
<organism evidence="1 2">
    <name type="scientific">Clostridium combesii</name>
    <dbReference type="NCBI Taxonomy" id="39481"/>
    <lineage>
        <taxon>Bacteria</taxon>
        <taxon>Bacillati</taxon>
        <taxon>Bacillota</taxon>
        <taxon>Clostridia</taxon>
        <taxon>Eubacteriales</taxon>
        <taxon>Clostridiaceae</taxon>
        <taxon>Clostridium</taxon>
    </lineage>
</organism>
<sequence>MENGYKKYLNLVFKTTEDSTSTIKIPKGKEDVTEEKIKNCGKAMVEQNIFQTKNGDLSALKVARIVTTETEEIKIEEYFKSSYIKL</sequence>
<dbReference type="Proteomes" id="UP000231322">
    <property type="component" value="Unassembled WGS sequence"/>
</dbReference>
<reference evidence="1 2" key="1">
    <citation type="submission" date="2017-10" db="EMBL/GenBank/DDBJ databases">
        <title>Reclassification of Eubacterium combesii and discrepancies in the nomenclature of botulinum neurotoxin producing clostridia. Request for an Opinion.</title>
        <authorList>
            <person name="Dobritsa A.P."/>
            <person name="Kutumbaka K.K."/>
            <person name="Samadpour M."/>
        </authorList>
    </citation>
    <scope>NUCLEOTIDE SEQUENCE [LARGE SCALE GENOMIC DNA]</scope>
    <source>
        <strain evidence="1 2">DSM 20696</strain>
    </source>
</reference>
<dbReference type="InterPro" id="IPR021321">
    <property type="entry name" value="DUF2922"/>
</dbReference>
<dbReference type="Pfam" id="PF11148">
    <property type="entry name" value="DUF2922"/>
    <property type="match status" value="1"/>
</dbReference>
<evidence type="ECO:0000313" key="2">
    <source>
        <dbReference type="Proteomes" id="UP000231322"/>
    </source>
</evidence>
<name>A0A2G7HKW9_9CLOT</name>
<comment type="caution">
    <text evidence="1">The sequence shown here is derived from an EMBL/GenBank/DDBJ whole genome shotgun (WGS) entry which is preliminary data.</text>
</comment>